<keyword evidence="1" id="KW-0812">Transmembrane</keyword>
<proteinExistence type="predicted"/>
<dbReference type="WBParaSite" id="HPLM_0000568101-mRNA-1">
    <property type="protein sequence ID" value="HPLM_0000568101-mRNA-1"/>
    <property type="gene ID" value="HPLM_0000568101"/>
</dbReference>
<dbReference type="EMBL" id="UZAF01016373">
    <property type="protein sequence ID" value="VDO26727.1"/>
    <property type="molecule type" value="Genomic_DNA"/>
</dbReference>
<reference evidence="4" key="1">
    <citation type="submission" date="2016-04" db="UniProtKB">
        <authorList>
            <consortium name="WormBaseParasite"/>
        </authorList>
    </citation>
    <scope>IDENTIFICATION</scope>
</reference>
<evidence type="ECO:0000313" key="4">
    <source>
        <dbReference type="WBParaSite" id="HPLM_0000568101-mRNA-1"/>
    </source>
</evidence>
<gene>
    <name evidence="2" type="ORF">HPLM_LOCUS5673</name>
</gene>
<dbReference type="Proteomes" id="UP000268014">
    <property type="component" value="Unassembled WGS sequence"/>
</dbReference>
<evidence type="ECO:0000313" key="2">
    <source>
        <dbReference type="EMBL" id="VDO26727.1"/>
    </source>
</evidence>
<accession>A0A158QL29</accession>
<keyword evidence="1" id="KW-0472">Membrane</keyword>
<dbReference type="AlphaFoldDB" id="A0A158QL29"/>
<keyword evidence="3" id="KW-1185">Reference proteome</keyword>
<evidence type="ECO:0000256" key="1">
    <source>
        <dbReference type="SAM" id="Phobius"/>
    </source>
</evidence>
<evidence type="ECO:0000313" key="3">
    <source>
        <dbReference type="Proteomes" id="UP000268014"/>
    </source>
</evidence>
<reference evidence="2 3" key="2">
    <citation type="submission" date="2018-11" db="EMBL/GenBank/DDBJ databases">
        <authorList>
            <consortium name="Pathogen Informatics"/>
        </authorList>
    </citation>
    <scope>NUCLEOTIDE SEQUENCE [LARGE SCALE GENOMIC DNA]</scope>
    <source>
        <strain evidence="2 3">MHpl1</strain>
    </source>
</reference>
<keyword evidence="1" id="KW-1133">Transmembrane helix</keyword>
<dbReference type="OrthoDB" id="10443439at2759"/>
<protein>
    <submittedName>
        <fullName evidence="4">Transmembrane protein</fullName>
    </submittedName>
</protein>
<organism evidence="4">
    <name type="scientific">Haemonchus placei</name>
    <name type="common">Barber's pole worm</name>
    <dbReference type="NCBI Taxonomy" id="6290"/>
    <lineage>
        <taxon>Eukaryota</taxon>
        <taxon>Metazoa</taxon>
        <taxon>Ecdysozoa</taxon>
        <taxon>Nematoda</taxon>
        <taxon>Chromadorea</taxon>
        <taxon>Rhabditida</taxon>
        <taxon>Rhabditina</taxon>
        <taxon>Rhabditomorpha</taxon>
        <taxon>Strongyloidea</taxon>
        <taxon>Trichostrongylidae</taxon>
        <taxon>Haemonchus</taxon>
    </lineage>
</organism>
<name>A0A158QL29_HAEPC</name>
<sequence>MVDSNLFELSNNALPIVRCLFQFYIILVVSTVYHIQCIGKKKPTKRSSAGLKDDHETVLKVESTPPPTETETSDLVTVNETPSSLAEKSQKYHSIAATPTTIDYGTIAAATESSSVWASDVMKVLDIHERKPKPATFTTTSHMVGYRSDESLIDARTQPTVRLNVIRWSI</sequence>
<feature type="transmembrane region" description="Helical" evidence="1">
    <location>
        <begin position="20"/>
        <end position="38"/>
    </location>
</feature>